<dbReference type="OrthoDB" id="616263at2759"/>
<proteinExistence type="predicted"/>
<keyword evidence="2" id="KW-1185">Reference proteome</keyword>
<dbReference type="EMBL" id="BGPR01042715">
    <property type="protein sequence ID" value="GBO19223.1"/>
    <property type="molecule type" value="Genomic_DNA"/>
</dbReference>
<accession>A0A4Y2V1W4</accession>
<name>A0A4Y2V1W4_ARAVE</name>
<evidence type="ECO:0000313" key="2">
    <source>
        <dbReference type="Proteomes" id="UP000499080"/>
    </source>
</evidence>
<gene>
    <name evidence="1" type="ORF">AVEN_70724_1</name>
</gene>
<dbReference type="Proteomes" id="UP000499080">
    <property type="component" value="Unassembled WGS sequence"/>
</dbReference>
<dbReference type="AlphaFoldDB" id="A0A4Y2V1W4"/>
<evidence type="ECO:0000313" key="1">
    <source>
        <dbReference type="EMBL" id="GBO19223.1"/>
    </source>
</evidence>
<comment type="caution">
    <text evidence="1">The sequence shown here is derived from an EMBL/GenBank/DDBJ whole genome shotgun (WGS) entry which is preliminary data.</text>
</comment>
<sequence length="99" mass="11402">MLPTFPLNFRSNSSALRAVWVSPCMRMTPSLNMAGHLRRMASQWLSDYFLLPKLKEHLSGTRFSSHSDVKTAAENWLNGQERDFYQARLSKLVLRSDIS</sequence>
<reference evidence="1 2" key="1">
    <citation type="journal article" date="2019" name="Sci. Rep.">
        <title>Orb-weaving spider Araneus ventricosus genome elucidates the spidroin gene catalogue.</title>
        <authorList>
            <person name="Kono N."/>
            <person name="Nakamura H."/>
            <person name="Ohtoshi R."/>
            <person name="Moran D.A.P."/>
            <person name="Shinohara A."/>
            <person name="Yoshida Y."/>
            <person name="Fujiwara M."/>
            <person name="Mori M."/>
            <person name="Tomita M."/>
            <person name="Arakawa K."/>
        </authorList>
    </citation>
    <scope>NUCLEOTIDE SEQUENCE [LARGE SCALE GENOMIC DNA]</scope>
</reference>
<organism evidence="1 2">
    <name type="scientific">Araneus ventricosus</name>
    <name type="common">Orbweaver spider</name>
    <name type="synonym">Epeira ventricosa</name>
    <dbReference type="NCBI Taxonomy" id="182803"/>
    <lineage>
        <taxon>Eukaryota</taxon>
        <taxon>Metazoa</taxon>
        <taxon>Ecdysozoa</taxon>
        <taxon>Arthropoda</taxon>
        <taxon>Chelicerata</taxon>
        <taxon>Arachnida</taxon>
        <taxon>Araneae</taxon>
        <taxon>Araneomorphae</taxon>
        <taxon>Entelegynae</taxon>
        <taxon>Araneoidea</taxon>
        <taxon>Araneidae</taxon>
        <taxon>Araneus</taxon>
    </lineage>
</organism>
<protein>
    <submittedName>
        <fullName evidence="1">Uncharacterized protein</fullName>
    </submittedName>
</protein>